<evidence type="ECO:0000313" key="3">
    <source>
        <dbReference type="EMBL" id="MDP9842219.1"/>
    </source>
</evidence>
<gene>
    <name evidence="3" type="ORF">J2853_001430</name>
</gene>
<dbReference type="EMBL" id="JAUSQU010000001">
    <property type="protein sequence ID" value="MDP9842219.1"/>
    <property type="molecule type" value="Genomic_DNA"/>
</dbReference>
<comment type="caution">
    <text evidence="3">The sequence shown here is derived from an EMBL/GenBank/DDBJ whole genome shotgun (WGS) entry which is preliminary data.</text>
</comment>
<protein>
    <submittedName>
        <fullName evidence="3">HAD superfamily hydrolase (TIGR01509 family)</fullName>
    </submittedName>
</protein>
<dbReference type="RefSeq" id="WP_307556163.1">
    <property type="nucleotide sequence ID" value="NZ_JAUSQU010000001.1"/>
</dbReference>
<dbReference type="GO" id="GO:0016787">
    <property type="term" value="F:hydrolase activity"/>
    <property type="evidence" value="ECO:0007669"/>
    <property type="project" value="UniProtKB-KW"/>
</dbReference>
<dbReference type="InterPro" id="IPR051400">
    <property type="entry name" value="HAD-like_hydrolase"/>
</dbReference>
<dbReference type="SFLD" id="SFLDS00003">
    <property type="entry name" value="Haloacid_Dehalogenase"/>
    <property type="match status" value="1"/>
</dbReference>
<dbReference type="SUPFAM" id="SSF56784">
    <property type="entry name" value="HAD-like"/>
    <property type="match status" value="1"/>
</dbReference>
<dbReference type="PANTHER" id="PTHR46470">
    <property type="entry name" value="N-ACYLNEURAMINATE-9-PHOSPHATASE"/>
    <property type="match status" value="1"/>
</dbReference>
<evidence type="ECO:0000313" key="4">
    <source>
        <dbReference type="Proteomes" id="UP001225356"/>
    </source>
</evidence>
<keyword evidence="1 3" id="KW-0378">Hydrolase</keyword>
<dbReference type="Proteomes" id="UP001225356">
    <property type="component" value="Unassembled WGS sequence"/>
</dbReference>
<dbReference type="InterPro" id="IPR023214">
    <property type="entry name" value="HAD_sf"/>
</dbReference>
<sequence length="236" mass="25070">MTKGRVKAVAFDFGGTLARPGPNPDAATVTGVLRGLPDAVIPDGFADVFNEVGHRVRAADRQRGEQTSFAEQLRVAALESGAVLDDPAAAARKVFTAIPDAEIDPRAVHALRQVHERGLVCVLACDTQRPESVRRRTLRQAGISDCFNGLVLSSTLGVRKPHPRFYAAVVEATGCPAGEILFVGDTPAKDAFGPHGHGMRAALISPEGRPPGLHPEIGVIGHLEELPAYLESLRAR</sequence>
<organism evidence="3 4">
    <name type="scientific">Streptosporangium lutulentum</name>
    <dbReference type="NCBI Taxonomy" id="1461250"/>
    <lineage>
        <taxon>Bacteria</taxon>
        <taxon>Bacillati</taxon>
        <taxon>Actinomycetota</taxon>
        <taxon>Actinomycetes</taxon>
        <taxon>Streptosporangiales</taxon>
        <taxon>Streptosporangiaceae</taxon>
        <taxon>Streptosporangium</taxon>
    </lineage>
</organism>
<dbReference type="SFLD" id="SFLDG01129">
    <property type="entry name" value="C1.5:_HAD__Beta-PGM__Phosphata"/>
    <property type="match status" value="1"/>
</dbReference>
<dbReference type="Pfam" id="PF00702">
    <property type="entry name" value="Hydrolase"/>
    <property type="match status" value="1"/>
</dbReference>
<reference evidence="3 4" key="1">
    <citation type="submission" date="2023-07" db="EMBL/GenBank/DDBJ databases">
        <title>Sequencing the genomes of 1000 actinobacteria strains.</title>
        <authorList>
            <person name="Klenk H.-P."/>
        </authorList>
    </citation>
    <scope>NUCLEOTIDE SEQUENCE [LARGE SCALE GENOMIC DNA]</scope>
    <source>
        <strain evidence="3 4">DSM 46740</strain>
    </source>
</reference>
<dbReference type="InterPro" id="IPR036412">
    <property type="entry name" value="HAD-like_sf"/>
</dbReference>
<proteinExistence type="predicted"/>
<name>A0ABT9Q644_9ACTN</name>
<keyword evidence="4" id="KW-1185">Reference proteome</keyword>
<dbReference type="Gene3D" id="3.40.50.1000">
    <property type="entry name" value="HAD superfamily/HAD-like"/>
    <property type="match status" value="1"/>
</dbReference>
<evidence type="ECO:0000256" key="2">
    <source>
        <dbReference type="ARBA" id="ARBA00022842"/>
    </source>
</evidence>
<evidence type="ECO:0000256" key="1">
    <source>
        <dbReference type="ARBA" id="ARBA00022801"/>
    </source>
</evidence>
<keyword evidence="2" id="KW-0460">Magnesium</keyword>
<accession>A0ABT9Q644</accession>